<evidence type="ECO:0000313" key="2">
    <source>
        <dbReference type="Proteomes" id="UP000000689"/>
    </source>
</evidence>
<name>G0W519_NAUDC</name>
<dbReference type="GeneID" id="11493911"/>
<dbReference type="HOGENOM" id="CLU_055691_0_0_1"/>
<evidence type="ECO:0000313" key="1">
    <source>
        <dbReference type="EMBL" id="CCD22907.1"/>
    </source>
</evidence>
<dbReference type="RefSeq" id="XP_003668150.1">
    <property type="nucleotide sequence ID" value="XM_003668102.1"/>
</dbReference>
<reference evidence="1 2" key="1">
    <citation type="journal article" date="2011" name="Proc. Natl. Acad. Sci. U.S.A.">
        <title>Evolutionary erosion of yeast sex chromosomes by mating-type switching accidents.</title>
        <authorList>
            <person name="Gordon J.L."/>
            <person name="Armisen D."/>
            <person name="Proux-Wera E."/>
            <person name="Oheigeartaigh S.S."/>
            <person name="Byrne K.P."/>
            <person name="Wolfe K.H."/>
        </authorList>
    </citation>
    <scope>NUCLEOTIDE SEQUENCE [LARGE SCALE GENOMIC DNA]</scope>
    <source>
        <strain evidence="2">ATCC 10597 / BCRC 20456 / CBS 421 / NBRC 0211 / NRRL Y-12639</strain>
    </source>
</reference>
<proteinExistence type="predicted"/>
<keyword evidence="2" id="KW-1185">Reference proteome</keyword>
<accession>G0W519</accession>
<dbReference type="eggNOG" id="ENOG502RXYS">
    <property type="taxonomic scope" value="Eukaryota"/>
</dbReference>
<sequence>MNGSLDFANHGDCFASNIDFWIDTNSTELREESKSTLSLFSLNKSFLDITNISNGAETLRRKTPKKALKKKEENNSQLIQREDSRYIQLRKVDTTCKDSTICSKNCLVYLPRTFQHHKIHKLVKQRQFELGYSLRKNIQCPLSACSNVKESSALANNKYESALNWVSYKYIRSKEGKKDVMCRFCLGSNWIEGVHFFRHLFLAHGIITEINQEGKAKLPYKLINKEINQNTTLYIEQLNIPKFSRTLLPFLSVSFIPMPFKYYSRRLNGGFRRTHVLCPSCSNWVHLGWFEHDEIIKEGYQNFDSIRNFNIDYQNISYIQERDRRLIEGLYENYFIHYIHCGLSRLSSKCMFVEISTTEDES</sequence>
<dbReference type="KEGG" id="ndi:NDAI_0A07530"/>
<dbReference type="EMBL" id="HE580267">
    <property type="protein sequence ID" value="CCD22907.1"/>
    <property type="molecule type" value="Genomic_DNA"/>
</dbReference>
<dbReference type="OMA" id="HCENWIR"/>
<dbReference type="OrthoDB" id="3981139at2759"/>
<gene>
    <name evidence="1" type="primary">NDAI0A07530</name>
    <name evidence="1" type="ordered locus">NDAI_0A07530</name>
</gene>
<organism evidence="1 2">
    <name type="scientific">Naumovozyma dairenensis (strain ATCC 10597 / BCRC 20456 / CBS 421 / NBRC 0211 / NRRL Y-12639)</name>
    <name type="common">Saccharomyces dairenensis</name>
    <dbReference type="NCBI Taxonomy" id="1071378"/>
    <lineage>
        <taxon>Eukaryota</taxon>
        <taxon>Fungi</taxon>
        <taxon>Dikarya</taxon>
        <taxon>Ascomycota</taxon>
        <taxon>Saccharomycotina</taxon>
        <taxon>Saccharomycetes</taxon>
        <taxon>Saccharomycetales</taxon>
        <taxon>Saccharomycetaceae</taxon>
        <taxon>Naumovozyma</taxon>
    </lineage>
</organism>
<dbReference type="AlphaFoldDB" id="G0W519"/>
<dbReference type="Proteomes" id="UP000000689">
    <property type="component" value="Chromosome 1"/>
</dbReference>
<protein>
    <submittedName>
        <fullName evidence="1">Uncharacterized protein</fullName>
    </submittedName>
</protein>